<dbReference type="EMBL" id="CM039172">
    <property type="protein sequence ID" value="KAH9775338.1"/>
    <property type="molecule type" value="Genomic_DNA"/>
</dbReference>
<reference evidence="2" key="1">
    <citation type="journal article" date="2023" name="Hortic. Res.">
        <title>A chromosome-level phased genome enabling allele-level studies in sweet orange: a case study on citrus Huanglongbing tolerance.</title>
        <authorList>
            <person name="Wu B."/>
            <person name="Yu Q."/>
            <person name="Deng Z."/>
            <person name="Duan Y."/>
            <person name="Luo F."/>
            <person name="Gmitter F. Jr."/>
        </authorList>
    </citation>
    <scope>NUCLEOTIDE SEQUENCE [LARGE SCALE GENOMIC DNA]</scope>
    <source>
        <strain evidence="2">cv. Valencia</strain>
    </source>
</reference>
<organism evidence="1 2">
    <name type="scientific">Citrus sinensis</name>
    <name type="common">Sweet orange</name>
    <name type="synonym">Citrus aurantium var. sinensis</name>
    <dbReference type="NCBI Taxonomy" id="2711"/>
    <lineage>
        <taxon>Eukaryota</taxon>
        <taxon>Viridiplantae</taxon>
        <taxon>Streptophyta</taxon>
        <taxon>Embryophyta</taxon>
        <taxon>Tracheophyta</taxon>
        <taxon>Spermatophyta</taxon>
        <taxon>Magnoliopsida</taxon>
        <taxon>eudicotyledons</taxon>
        <taxon>Gunneridae</taxon>
        <taxon>Pentapetalae</taxon>
        <taxon>rosids</taxon>
        <taxon>malvids</taxon>
        <taxon>Sapindales</taxon>
        <taxon>Rutaceae</taxon>
        <taxon>Aurantioideae</taxon>
        <taxon>Citrus</taxon>
    </lineage>
</organism>
<protein>
    <submittedName>
        <fullName evidence="1">E4 SUMO-protein ligase PIAL2</fullName>
    </submittedName>
</protein>
<accession>A0ACB8LP91</accession>
<proteinExistence type="predicted"/>
<evidence type="ECO:0000313" key="2">
    <source>
        <dbReference type="Proteomes" id="UP000829398"/>
    </source>
</evidence>
<sequence>MGAVQQQLLQQLKASAANSQRVELAAQRLAAYVLLPDHQNVREFFSLCLALSRGIDYAVANNEVPPKAQELPSLLKQICQRKNDPVLQAAIMVLMFSVKSACRIEWFSVEEAQELIALADEIGSGFLGPSINGNLVSTVSTIMTRFYPLLKMGQILASLEVEVVYNDMAAYLFYYLGGMENHQGDYLFEVQWPGYGAFMIDFHISKNMIQSTEEKIRLFVAQTDKTETSACVISPQHVNFILNGKGIERRTNVFMDPGPQLPTNVSPMLKYGTNLLQAVGQFNGHYIIIVAVMSTASSLESSKLQDYVQSGITMQDSDSDLIEGPSRISLNCPISYKRINTPVKGHSCRHHQVLREVGENVADVIISADGSWKAIMEADDNVDQAHDRILSSEKEGCEHQESAAVANSNPVILDLTKNDDEIDAMSTGEIEDVKPDLHSQPVSTNLTMPSELISTVQADQNFVTTDDDFWAGILYPDGSASSDARSDAQTVGGVSAPSSTSFMVSPVLTDAISPAFNREVDALGYTHLTTPVMQSLCSAPNNLQIQQTQLMNPSVNYEYGRSAVARHLNRTPMAVQALPAASHGFSDMEQQQRISRSHMNTVLGSDIASSPLQHQSAAQAVGLQASSALSGAYRVSSGLSTNNHNLHQQHQALNPRMPPLMSQSPSAAQSSSPYSLTPQQGSVQVGSGHPAINESRQHARLMAVAQRPLSRPQMTRQPPTVPVQVQTPSAGPRYPTTSVGVRGSVGDQRENVAGSMQSVMIDNPTDFPLEQNWRPTGRMRGSLSGRAYSDALSHMMILPTQPVAQPARPQLSPPPHLSVPNQLQALLGNSNTRFPQLQTNPVTDPGSRGSGTRPERSHGMH</sequence>
<keyword evidence="2" id="KW-1185">Reference proteome</keyword>
<comment type="caution">
    <text evidence="1">The sequence shown here is derived from an EMBL/GenBank/DDBJ whole genome shotgun (WGS) entry which is preliminary data.</text>
</comment>
<name>A0ACB8LP91_CITSI</name>
<dbReference type="Proteomes" id="UP000829398">
    <property type="component" value="Chromosome 3"/>
</dbReference>
<gene>
    <name evidence="1" type="ORF">KPL71_006377</name>
</gene>
<evidence type="ECO:0000313" key="1">
    <source>
        <dbReference type="EMBL" id="KAH9775338.1"/>
    </source>
</evidence>
<keyword evidence="1" id="KW-0436">Ligase</keyword>